<evidence type="ECO:0000313" key="2">
    <source>
        <dbReference type="EMBL" id="KAF9611205.1"/>
    </source>
</evidence>
<proteinExistence type="predicted"/>
<name>A0A835I405_9MAGN</name>
<accession>A0A835I405</accession>
<dbReference type="AlphaFoldDB" id="A0A835I405"/>
<dbReference type="Pfam" id="PF14111">
    <property type="entry name" value="DUF4283"/>
    <property type="match status" value="1"/>
</dbReference>
<comment type="caution">
    <text evidence="2">The sequence shown here is derived from an EMBL/GenBank/DDBJ whole genome shotgun (WGS) entry which is preliminary data.</text>
</comment>
<dbReference type="Proteomes" id="UP000631114">
    <property type="component" value="Unassembled WGS sequence"/>
</dbReference>
<evidence type="ECO:0000313" key="3">
    <source>
        <dbReference type="Proteomes" id="UP000631114"/>
    </source>
</evidence>
<feature type="domain" description="DUF4283" evidence="1">
    <location>
        <begin position="36"/>
        <end position="118"/>
    </location>
</feature>
<dbReference type="InterPro" id="IPR040256">
    <property type="entry name" value="At4g02000-like"/>
</dbReference>
<protein>
    <recommendedName>
        <fullName evidence="1">DUF4283 domain-containing protein</fullName>
    </recommendedName>
</protein>
<gene>
    <name evidence="2" type="ORF">IFM89_027519</name>
</gene>
<dbReference type="OrthoDB" id="1750606at2759"/>
<dbReference type="InterPro" id="IPR025558">
    <property type="entry name" value="DUF4283"/>
</dbReference>
<dbReference type="PANTHER" id="PTHR31286:SF167">
    <property type="entry name" value="OS09G0268800 PROTEIN"/>
    <property type="match status" value="1"/>
</dbReference>
<dbReference type="EMBL" id="JADFTS010000004">
    <property type="protein sequence ID" value="KAF9611205.1"/>
    <property type="molecule type" value="Genomic_DNA"/>
</dbReference>
<reference evidence="2 3" key="1">
    <citation type="submission" date="2020-10" db="EMBL/GenBank/DDBJ databases">
        <title>The Coptis chinensis genome and diversification of protoberbering-type alkaloids.</title>
        <authorList>
            <person name="Wang B."/>
            <person name="Shu S."/>
            <person name="Song C."/>
            <person name="Liu Y."/>
        </authorList>
    </citation>
    <scope>NUCLEOTIDE SEQUENCE [LARGE SCALE GENOMIC DNA]</scope>
    <source>
        <strain evidence="2">HL-2020</strain>
        <tissue evidence="2">Leaf</tissue>
    </source>
</reference>
<dbReference type="PANTHER" id="PTHR31286">
    <property type="entry name" value="GLYCINE-RICH CELL WALL STRUCTURAL PROTEIN 1.8-LIKE"/>
    <property type="match status" value="1"/>
</dbReference>
<keyword evidence="3" id="KW-1185">Reference proteome</keyword>
<organism evidence="2 3">
    <name type="scientific">Coptis chinensis</name>
    <dbReference type="NCBI Taxonomy" id="261450"/>
    <lineage>
        <taxon>Eukaryota</taxon>
        <taxon>Viridiplantae</taxon>
        <taxon>Streptophyta</taxon>
        <taxon>Embryophyta</taxon>
        <taxon>Tracheophyta</taxon>
        <taxon>Spermatophyta</taxon>
        <taxon>Magnoliopsida</taxon>
        <taxon>Ranunculales</taxon>
        <taxon>Ranunculaceae</taxon>
        <taxon>Coptidoideae</taxon>
        <taxon>Coptis</taxon>
    </lineage>
</organism>
<evidence type="ECO:0000259" key="1">
    <source>
        <dbReference type="Pfam" id="PF14111"/>
    </source>
</evidence>
<sequence>MENIIHVLAQAHLINSKESTPLMEIPRDLMLQTSIKWKTSLIGKLFTDTQLDPNEVMRAIRAKWNLKQKLHIVVTQGNLFIISFENEIDKNKILKNEPWQIMGYLLVLKKFSLHLSPQQIAFDTSLFWITFTGLQLEHQSPEVIKLLAVVAGTFREVDPTENARTKNVSWV</sequence>